<evidence type="ECO:0000313" key="2">
    <source>
        <dbReference type="EMBL" id="SDJ93811.1"/>
    </source>
</evidence>
<reference evidence="3" key="1">
    <citation type="submission" date="2016-10" db="EMBL/GenBank/DDBJ databases">
        <authorList>
            <person name="Varghese N."/>
            <person name="Submissions S."/>
        </authorList>
    </citation>
    <scope>NUCLEOTIDE SEQUENCE [LARGE SCALE GENOMIC DNA]</scope>
    <source>
        <strain evidence="3">B4,CECT 8067,JCM 17497</strain>
    </source>
</reference>
<keyword evidence="3" id="KW-1185">Reference proteome</keyword>
<organism evidence="2 3">
    <name type="scientific">Natronorubrum texcoconense</name>
    <dbReference type="NCBI Taxonomy" id="1095776"/>
    <lineage>
        <taxon>Archaea</taxon>
        <taxon>Methanobacteriati</taxon>
        <taxon>Methanobacteriota</taxon>
        <taxon>Stenosarchaea group</taxon>
        <taxon>Halobacteria</taxon>
        <taxon>Halobacteriales</taxon>
        <taxon>Natrialbaceae</taxon>
        <taxon>Natronorubrum</taxon>
    </lineage>
</organism>
<name>A0A1G8XTD8_9EURY</name>
<keyword evidence="1" id="KW-0812">Transmembrane</keyword>
<gene>
    <name evidence="2" type="ORF">SAMN04515672_1894</name>
</gene>
<dbReference type="Pfam" id="PF23959">
    <property type="entry name" value="DUF7288"/>
    <property type="match status" value="1"/>
</dbReference>
<feature type="transmembrane region" description="Helical" evidence="1">
    <location>
        <begin position="34"/>
        <end position="53"/>
    </location>
</feature>
<protein>
    <submittedName>
        <fullName evidence="2">Uncharacterized protein</fullName>
    </submittedName>
</protein>
<dbReference type="AlphaFoldDB" id="A0A1G8XTD8"/>
<dbReference type="InterPro" id="IPR055712">
    <property type="entry name" value="DUF7288"/>
</dbReference>
<evidence type="ECO:0000313" key="3">
    <source>
        <dbReference type="Proteomes" id="UP000198882"/>
    </source>
</evidence>
<accession>A0A1G8XTD8</accession>
<keyword evidence="1" id="KW-0472">Membrane</keyword>
<dbReference type="Proteomes" id="UP000198882">
    <property type="component" value="Unassembled WGS sequence"/>
</dbReference>
<dbReference type="EMBL" id="FNFE01000002">
    <property type="protein sequence ID" value="SDJ93811.1"/>
    <property type="molecule type" value="Genomic_DNA"/>
</dbReference>
<sequence length="217" mass="24371">MTVIQRADSSYGFGDIMRDNTTTDRGQAYTLEGFISAMIVLMALLFALQSIVITPTTGGLADRTVEAQMQQEAEDALVIAAEDGNLSEMIRHYDEENDEWPDTDSGDHYDGSDESVFYEFTLGEILSDRFTSSGQSYNVELVYWNESENAYESEDLVYQGESESVTASYTVTLFEDDELTYSENDDTELRNTSNYPVTALDDSSNVYNVVEVRVSVW</sequence>
<keyword evidence="1" id="KW-1133">Transmembrane helix</keyword>
<proteinExistence type="predicted"/>
<evidence type="ECO:0000256" key="1">
    <source>
        <dbReference type="SAM" id="Phobius"/>
    </source>
</evidence>
<dbReference type="STRING" id="1095776.SAMN04515672_1894"/>